<accession>A0ABZ2HI66</accession>
<proteinExistence type="predicted"/>
<evidence type="ECO:0000313" key="1">
    <source>
        <dbReference type="EMBL" id="WWR46963.1"/>
    </source>
</evidence>
<dbReference type="RefSeq" id="WP_338549805.1">
    <property type="nucleotide sequence ID" value="NZ_CP146069.1"/>
</dbReference>
<keyword evidence="2" id="KW-1185">Reference proteome</keyword>
<evidence type="ECO:0000313" key="2">
    <source>
        <dbReference type="Proteomes" id="UP001364156"/>
    </source>
</evidence>
<gene>
    <name evidence="1" type="ORF">RZ517_01885</name>
</gene>
<sequence length="166" mass="18566">MAKRRTKSEIRDEYSRLAKCWEIAREFQGHLLKADGAPDQIIDDLPTSASLIAQFDDGKNPPSQLLAGLEQGLMDSAPALVMHAKLGAIAQNLLARYKEETGNDFLLDCTDYKSKARKAVERGKIKSETEFYALKEVISDKDQTLFVDDQISTAFSLLEHFELGQT</sequence>
<dbReference type="Proteomes" id="UP001364156">
    <property type="component" value="Chromosome"/>
</dbReference>
<dbReference type="EMBL" id="CP146069">
    <property type="protein sequence ID" value="WWR46963.1"/>
    <property type="molecule type" value="Genomic_DNA"/>
</dbReference>
<protein>
    <submittedName>
        <fullName evidence="1">Uncharacterized protein</fullName>
    </submittedName>
</protein>
<reference evidence="1 2" key="1">
    <citation type="submission" date="2023-10" db="EMBL/GenBank/DDBJ databases">
        <title>Roseovarius strain S88 nov., isolated from a marine algae.</title>
        <authorList>
            <person name="Lee M.W."/>
            <person name="Lee J.K."/>
            <person name="Kim J.M."/>
            <person name="Choi D.G."/>
            <person name="Baek J.H."/>
            <person name="Bayburt H."/>
            <person name="Jung J.J."/>
            <person name="Han D.M."/>
            <person name="Jeon C.O."/>
        </authorList>
    </citation>
    <scope>NUCLEOTIDE SEQUENCE [LARGE SCALE GENOMIC DNA]</scope>
    <source>
        <strain evidence="1 2">S88</strain>
    </source>
</reference>
<name>A0ABZ2HI66_9RHOB</name>
<organism evidence="1 2">
    <name type="scientific">Roseovarius phycicola</name>
    <dbReference type="NCBI Taxonomy" id="3080976"/>
    <lineage>
        <taxon>Bacteria</taxon>
        <taxon>Pseudomonadati</taxon>
        <taxon>Pseudomonadota</taxon>
        <taxon>Alphaproteobacteria</taxon>
        <taxon>Rhodobacterales</taxon>
        <taxon>Roseobacteraceae</taxon>
        <taxon>Roseovarius</taxon>
    </lineage>
</organism>